<dbReference type="AlphaFoldDB" id="A0A5B7DYV4"/>
<organism evidence="3 4">
    <name type="scientific">Portunus trituberculatus</name>
    <name type="common">Swimming crab</name>
    <name type="synonym">Neptunus trituberculatus</name>
    <dbReference type="NCBI Taxonomy" id="210409"/>
    <lineage>
        <taxon>Eukaryota</taxon>
        <taxon>Metazoa</taxon>
        <taxon>Ecdysozoa</taxon>
        <taxon>Arthropoda</taxon>
        <taxon>Crustacea</taxon>
        <taxon>Multicrustacea</taxon>
        <taxon>Malacostraca</taxon>
        <taxon>Eumalacostraca</taxon>
        <taxon>Eucarida</taxon>
        <taxon>Decapoda</taxon>
        <taxon>Pleocyemata</taxon>
        <taxon>Brachyura</taxon>
        <taxon>Eubrachyura</taxon>
        <taxon>Portunoidea</taxon>
        <taxon>Portunidae</taxon>
        <taxon>Portuninae</taxon>
        <taxon>Portunus</taxon>
    </lineage>
</organism>
<protein>
    <submittedName>
        <fullName evidence="3">Uncharacterized protein</fullName>
    </submittedName>
</protein>
<feature type="compositionally biased region" description="Basic and acidic residues" evidence="2">
    <location>
        <begin position="122"/>
        <end position="137"/>
    </location>
</feature>
<feature type="compositionally biased region" description="Basic residues" evidence="2">
    <location>
        <begin position="236"/>
        <end position="246"/>
    </location>
</feature>
<proteinExistence type="predicted"/>
<feature type="compositionally biased region" description="Basic residues" evidence="2">
    <location>
        <begin position="191"/>
        <end position="204"/>
    </location>
</feature>
<reference evidence="3 4" key="1">
    <citation type="submission" date="2019-05" db="EMBL/GenBank/DDBJ databases">
        <title>Another draft genome of Portunus trituberculatus and its Hox gene families provides insights of decapod evolution.</title>
        <authorList>
            <person name="Jeong J.-H."/>
            <person name="Song I."/>
            <person name="Kim S."/>
            <person name="Choi T."/>
            <person name="Kim D."/>
            <person name="Ryu S."/>
            <person name="Kim W."/>
        </authorList>
    </citation>
    <scope>NUCLEOTIDE SEQUENCE [LARGE SCALE GENOMIC DNA]</scope>
    <source>
        <tissue evidence="3">Muscle</tissue>
    </source>
</reference>
<feature type="compositionally biased region" description="Basic and acidic residues" evidence="2">
    <location>
        <begin position="172"/>
        <end position="181"/>
    </location>
</feature>
<feature type="compositionally biased region" description="Basic residues" evidence="2">
    <location>
        <begin position="295"/>
        <end position="327"/>
    </location>
</feature>
<dbReference type="EMBL" id="VSRR010001625">
    <property type="protein sequence ID" value="MPC26628.1"/>
    <property type="molecule type" value="Genomic_DNA"/>
</dbReference>
<evidence type="ECO:0000256" key="2">
    <source>
        <dbReference type="SAM" id="MobiDB-lite"/>
    </source>
</evidence>
<gene>
    <name evidence="3" type="ORF">E2C01_019773</name>
</gene>
<feature type="compositionally biased region" description="Basic residues" evidence="2">
    <location>
        <begin position="79"/>
        <end position="92"/>
    </location>
</feature>
<name>A0A5B7DYV4_PORTR</name>
<feature type="compositionally biased region" description="Basic and acidic residues" evidence="2">
    <location>
        <begin position="328"/>
        <end position="341"/>
    </location>
</feature>
<comment type="caution">
    <text evidence="3">The sequence shown here is derived from an EMBL/GenBank/DDBJ whole genome shotgun (WGS) entry which is preliminary data.</text>
</comment>
<feature type="compositionally biased region" description="Basic and acidic residues" evidence="2">
    <location>
        <begin position="16"/>
        <end position="41"/>
    </location>
</feature>
<feature type="compositionally biased region" description="Basic residues" evidence="2">
    <location>
        <begin position="138"/>
        <end position="149"/>
    </location>
</feature>
<keyword evidence="4" id="KW-1185">Reference proteome</keyword>
<keyword evidence="1" id="KW-0175">Coiled coil</keyword>
<evidence type="ECO:0000313" key="3">
    <source>
        <dbReference type="EMBL" id="MPC26628.1"/>
    </source>
</evidence>
<dbReference type="Proteomes" id="UP000324222">
    <property type="component" value="Unassembled WGS sequence"/>
</dbReference>
<feature type="compositionally biased region" description="Basic residues" evidence="2">
    <location>
        <begin position="159"/>
        <end position="169"/>
    </location>
</feature>
<feature type="region of interest" description="Disordered" evidence="2">
    <location>
        <begin position="16"/>
        <end position="355"/>
    </location>
</feature>
<feature type="coiled-coil region" evidence="1">
    <location>
        <begin position="524"/>
        <end position="558"/>
    </location>
</feature>
<accession>A0A5B7DYV4</accession>
<evidence type="ECO:0000256" key="1">
    <source>
        <dbReference type="SAM" id="Coils"/>
    </source>
</evidence>
<feature type="compositionally biased region" description="Basic and acidic residues" evidence="2">
    <location>
        <begin position="52"/>
        <end position="62"/>
    </location>
</feature>
<evidence type="ECO:0000313" key="4">
    <source>
        <dbReference type="Proteomes" id="UP000324222"/>
    </source>
</evidence>
<sequence length="669" mass="74480">MSCFLYHSQVNNLEEQVRSSKGVGKERAAKKNPKLRDELSKRGKARNSNQEDMTRELDDVSISKKRFGKLPRKQERTSYKKQKILQRKTSRQKGKEFMTSKGPNWRGPAGRGESKSGSQSRDYVKETPKNSKSDRRESRKHKKTKKKVTPQREMDGKRKKDKRKRRKGNNWKTKEAKKVSKDGATVEIKRKGVKNKNGSKKIKKIKENKLRSGDVIGKKNKGKGKHKAEVMEDKKQRKNNTKKLKGKVRDRNGTKKRKTMRNKGDKARKNKKRRQGETKKNNKKGKGVRKANAGKGKKNIRKDKNVARRKKKNMARGKKYFKNVQKSKVRDSKKVRIPKGEDADEGDEGDRKNDKLGIENQEGKAKCRQVKKCTSNDAKCVSLGKCRTSVIAGKCSGAKCECCRSACSRATKPTCSLQGGVCKKKCRPNEEIVKKGCNKKKGRKCICCKSKDTTTSGCKAKKKCDKAGGTCKEACNETETELPRACKKKCRCCVPTDSTFKPTPPSPPTTALPLNSLFNTLLSLITDQNQLESILTEVKRLENELKNALAAAQAQSTVADINTVPSDIPAAGAILSTVQNAIVMNANSTELGTLIPELESATVSITGITSAIQSGHPNLRARVVVDQIFDPSIHFLWSISSYNCCKDLSIVEGKATGGQSIITIGIIVE</sequence>